<feature type="region of interest" description="Disordered" evidence="1">
    <location>
        <begin position="24"/>
        <end position="125"/>
    </location>
</feature>
<gene>
    <name evidence="2" type="ORF">GWI33_004603</name>
</gene>
<comment type="caution">
    <text evidence="2">The sequence shown here is derived from an EMBL/GenBank/DDBJ whole genome shotgun (WGS) entry which is preliminary data.</text>
</comment>
<organism evidence="2 3">
    <name type="scientific">Rhynchophorus ferrugineus</name>
    <name type="common">Red palm weevil</name>
    <name type="synonym">Curculio ferrugineus</name>
    <dbReference type="NCBI Taxonomy" id="354439"/>
    <lineage>
        <taxon>Eukaryota</taxon>
        <taxon>Metazoa</taxon>
        <taxon>Ecdysozoa</taxon>
        <taxon>Arthropoda</taxon>
        <taxon>Hexapoda</taxon>
        <taxon>Insecta</taxon>
        <taxon>Pterygota</taxon>
        <taxon>Neoptera</taxon>
        <taxon>Endopterygota</taxon>
        <taxon>Coleoptera</taxon>
        <taxon>Polyphaga</taxon>
        <taxon>Cucujiformia</taxon>
        <taxon>Curculionidae</taxon>
        <taxon>Dryophthorinae</taxon>
        <taxon>Rhynchophorus</taxon>
    </lineage>
</organism>
<dbReference type="Proteomes" id="UP000625711">
    <property type="component" value="Unassembled WGS sequence"/>
</dbReference>
<dbReference type="EMBL" id="JAACXV010000023">
    <property type="protein sequence ID" value="KAF7286562.1"/>
    <property type="molecule type" value="Genomic_DNA"/>
</dbReference>
<accession>A0A834IT21</accession>
<evidence type="ECO:0000313" key="3">
    <source>
        <dbReference type="Proteomes" id="UP000625711"/>
    </source>
</evidence>
<evidence type="ECO:0000256" key="1">
    <source>
        <dbReference type="SAM" id="MobiDB-lite"/>
    </source>
</evidence>
<reference evidence="2" key="1">
    <citation type="submission" date="2020-08" db="EMBL/GenBank/DDBJ databases">
        <title>Genome sequencing and assembly of the red palm weevil Rhynchophorus ferrugineus.</title>
        <authorList>
            <person name="Dias G.B."/>
            <person name="Bergman C.M."/>
            <person name="Manee M."/>
        </authorList>
    </citation>
    <scope>NUCLEOTIDE SEQUENCE</scope>
    <source>
        <strain evidence="2">AA-2017</strain>
        <tissue evidence="2">Whole larva</tissue>
    </source>
</reference>
<feature type="compositionally biased region" description="Basic and acidic residues" evidence="1">
    <location>
        <begin position="99"/>
        <end position="109"/>
    </location>
</feature>
<protein>
    <submittedName>
        <fullName evidence="2">Uncharacterized protein</fullName>
    </submittedName>
</protein>
<feature type="compositionally biased region" description="Pro residues" evidence="1">
    <location>
        <begin position="47"/>
        <end position="64"/>
    </location>
</feature>
<keyword evidence="3" id="KW-1185">Reference proteome</keyword>
<sequence length="125" mass="14063">MSPATIFPKRNHCRWRFQFFIPPDRNTAKKNNLPTTERNEEEKSCFAPPPSSLPPTPTVSPIPTPLTVRCGKVEDRSPSMPFGQRQPTPKFESGTIEKPPLEDRSEGSSRSHAGNYTEDIPLGMR</sequence>
<proteinExistence type="predicted"/>
<dbReference type="AlphaFoldDB" id="A0A834IT21"/>
<evidence type="ECO:0000313" key="2">
    <source>
        <dbReference type="EMBL" id="KAF7286562.1"/>
    </source>
</evidence>
<name>A0A834IT21_RHYFE</name>